<dbReference type="Gene3D" id="3.10.310.10">
    <property type="entry name" value="Diaminopimelate Epimerase, Chain A, domain 1"/>
    <property type="match status" value="2"/>
</dbReference>
<evidence type="ECO:0000256" key="2">
    <source>
        <dbReference type="ARBA" id="ARBA00023235"/>
    </source>
</evidence>
<keyword evidence="2" id="KW-0413">Isomerase</keyword>
<keyword evidence="4" id="KW-1185">Reference proteome</keyword>
<dbReference type="HOGENOM" id="CLU_948905_0_0_4"/>
<comment type="similarity">
    <text evidence="1">Belongs to the PhzF family.</text>
</comment>
<dbReference type="GO" id="GO:0016853">
    <property type="term" value="F:isomerase activity"/>
    <property type="evidence" value="ECO:0007669"/>
    <property type="project" value="UniProtKB-KW"/>
</dbReference>
<gene>
    <name evidence="3" type="ORF">W822_09835</name>
</gene>
<dbReference type="PANTHER" id="PTHR13774:SF17">
    <property type="entry name" value="PHENAZINE BIOSYNTHESIS-LIKE DOMAIN-CONTAINING PROTEIN"/>
    <property type="match status" value="1"/>
</dbReference>
<dbReference type="Pfam" id="PF02567">
    <property type="entry name" value="PhzC-PhzF"/>
    <property type="match status" value="1"/>
</dbReference>
<name>V8QU01_9BURK</name>
<dbReference type="EMBL" id="AYXT01000009">
    <property type="protein sequence ID" value="ETF03097.1"/>
    <property type="molecule type" value="Genomic_DNA"/>
</dbReference>
<organism evidence="3 4">
    <name type="scientific">Advenella kashmirensis W13003</name>
    <dbReference type="NCBI Taxonomy" id="1424334"/>
    <lineage>
        <taxon>Bacteria</taxon>
        <taxon>Pseudomonadati</taxon>
        <taxon>Pseudomonadota</taxon>
        <taxon>Betaproteobacteria</taxon>
        <taxon>Burkholderiales</taxon>
        <taxon>Alcaligenaceae</taxon>
    </lineage>
</organism>
<dbReference type="AlphaFoldDB" id="V8QU01"/>
<evidence type="ECO:0000313" key="3">
    <source>
        <dbReference type="EMBL" id="ETF03097.1"/>
    </source>
</evidence>
<dbReference type="SUPFAM" id="SSF54506">
    <property type="entry name" value="Diaminopimelate epimerase-like"/>
    <property type="match status" value="1"/>
</dbReference>
<evidence type="ECO:0000256" key="1">
    <source>
        <dbReference type="ARBA" id="ARBA00008270"/>
    </source>
</evidence>
<dbReference type="Proteomes" id="UP000018733">
    <property type="component" value="Unassembled WGS sequence"/>
</dbReference>
<protein>
    <submittedName>
        <fullName evidence="3">Phenazine biosynthesis protein</fullName>
    </submittedName>
</protein>
<sequence>MGNPALVLVSGGQDNNVDDVFCARLSADFGYEVTWVQQMQSSSPFALRYFNAGAEIGFCGHGTLAAAAWLARFRGTPSPISFLASGQTVTVEQTGPDYWAYRQAAFDFDPISDASVACDLLEALRLQGVGAPEAHAIAVFRTQGALRNKLVVAFADHHQLADIHIRAALRDSLCDRLQLTGVYAFARVSEGPEVDLLARHFPIHASDQEDMATAAIAPSVARHVVSGAGTSTGVVRIFQGGKQCDQALLVVSQSEASDVWHVGGQVSTPRFSEIDKLWVD</sequence>
<comment type="caution">
    <text evidence="3">The sequence shown here is derived from an EMBL/GenBank/DDBJ whole genome shotgun (WGS) entry which is preliminary data.</text>
</comment>
<dbReference type="InterPro" id="IPR003719">
    <property type="entry name" value="Phenazine_PhzF-like"/>
</dbReference>
<dbReference type="GO" id="GO:0005737">
    <property type="term" value="C:cytoplasm"/>
    <property type="evidence" value="ECO:0007669"/>
    <property type="project" value="TreeGrafter"/>
</dbReference>
<dbReference type="PATRIC" id="fig|1424334.3.peg.1973"/>
<accession>V8QU01</accession>
<evidence type="ECO:0000313" key="4">
    <source>
        <dbReference type="Proteomes" id="UP000018733"/>
    </source>
</evidence>
<proteinExistence type="inferred from homology"/>
<reference evidence="3 4" key="1">
    <citation type="journal article" date="2014" name="Genome Announc.">
        <title>Draft Genome Sequence of Advenella kashmirensis Strain W13003, a Polycyclic Aromatic Hydrocarbon-Degrading Bacterium.</title>
        <authorList>
            <person name="Wang X."/>
            <person name="Jin D."/>
            <person name="Zhou L."/>
            <person name="Wu L."/>
            <person name="An W."/>
            <person name="Zhao L."/>
        </authorList>
    </citation>
    <scope>NUCLEOTIDE SEQUENCE [LARGE SCALE GENOMIC DNA]</scope>
    <source>
        <strain evidence="3 4">W13003</strain>
    </source>
</reference>
<dbReference type="PANTHER" id="PTHR13774">
    <property type="entry name" value="PHENAZINE BIOSYNTHESIS PROTEIN"/>
    <property type="match status" value="1"/>
</dbReference>
<dbReference type="STRING" id="1424334.W822_09835"/>